<feature type="compositionally biased region" description="Basic and acidic residues" evidence="4">
    <location>
        <begin position="1"/>
        <end position="12"/>
    </location>
</feature>
<organism evidence="6 7">
    <name type="scientific">Lupinus albus</name>
    <name type="common">White lupine</name>
    <name type="synonym">Lupinus termis</name>
    <dbReference type="NCBI Taxonomy" id="3870"/>
    <lineage>
        <taxon>Eukaryota</taxon>
        <taxon>Viridiplantae</taxon>
        <taxon>Streptophyta</taxon>
        <taxon>Embryophyta</taxon>
        <taxon>Tracheophyta</taxon>
        <taxon>Spermatophyta</taxon>
        <taxon>Magnoliopsida</taxon>
        <taxon>eudicotyledons</taxon>
        <taxon>Gunneridae</taxon>
        <taxon>Pentapetalae</taxon>
        <taxon>rosids</taxon>
        <taxon>fabids</taxon>
        <taxon>Fabales</taxon>
        <taxon>Fabaceae</taxon>
        <taxon>Papilionoideae</taxon>
        <taxon>50 kb inversion clade</taxon>
        <taxon>genistoids sensu lato</taxon>
        <taxon>core genistoids</taxon>
        <taxon>Genisteae</taxon>
        <taxon>Lupinus</taxon>
    </lineage>
</organism>
<dbReference type="GO" id="GO:0009909">
    <property type="term" value="P:regulation of flower development"/>
    <property type="evidence" value="ECO:0007669"/>
    <property type="project" value="InterPro"/>
</dbReference>
<gene>
    <name evidence="6" type="ORF">Lalb_Chr02g0158561</name>
</gene>
<dbReference type="AlphaFoldDB" id="A0A6A4R1D5"/>
<name>A0A6A4R1D5_LUPAL</name>
<evidence type="ECO:0000259" key="5">
    <source>
        <dbReference type="PROSITE" id="PS51017"/>
    </source>
</evidence>
<dbReference type="Pfam" id="PF06203">
    <property type="entry name" value="CCT"/>
    <property type="match status" value="1"/>
</dbReference>
<dbReference type="EMBL" id="WOCE01000002">
    <property type="protein sequence ID" value="KAE9619940.1"/>
    <property type="molecule type" value="Genomic_DNA"/>
</dbReference>
<evidence type="ECO:0000256" key="3">
    <source>
        <dbReference type="PROSITE-ProRule" id="PRU00357"/>
    </source>
</evidence>
<dbReference type="Proteomes" id="UP000447434">
    <property type="component" value="Chromosome 2"/>
</dbReference>
<protein>
    <submittedName>
        <fullName evidence="6">Putative transcription factor C2C2-CO-like family</fullName>
    </submittedName>
</protein>
<evidence type="ECO:0000256" key="4">
    <source>
        <dbReference type="SAM" id="MobiDB-lite"/>
    </source>
</evidence>
<dbReference type="GO" id="GO:2000028">
    <property type="term" value="P:regulation of photoperiodism, flowering"/>
    <property type="evidence" value="ECO:0007669"/>
    <property type="project" value="TreeGrafter"/>
</dbReference>
<evidence type="ECO:0000313" key="7">
    <source>
        <dbReference type="Proteomes" id="UP000447434"/>
    </source>
</evidence>
<proteinExistence type="predicted"/>
<dbReference type="InterPro" id="IPR010402">
    <property type="entry name" value="CCT_domain"/>
</dbReference>
<dbReference type="GO" id="GO:0003700">
    <property type="term" value="F:DNA-binding transcription factor activity"/>
    <property type="evidence" value="ECO:0007669"/>
    <property type="project" value="TreeGrafter"/>
</dbReference>
<dbReference type="PROSITE" id="PS51017">
    <property type="entry name" value="CCT"/>
    <property type="match status" value="1"/>
</dbReference>
<reference evidence="7" key="1">
    <citation type="journal article" date="2020" name="Nat. Commun.">
        <title>Genome sequence of the cluster root forming white lupin.</title>
        <authorList>
            <person name="Hufnagel B."/>
            <person name="Marques A."/>
            <person name="Soriano A."/>
            <person name="Marques L."/>
            <person name="Divol F."/>
            <person name="Doumas P."/>
            <person name="Sallet E."/>
            <person name="Mancinotti D."/>
            <person name="Carrere S."/>
            <person name="Marande W."/>
            <person name="Arribat S."/>
            <person name="Keller J."/>
            <person name="Huneau C."/>
            <person name="Blein T."/>
            <person name="Aime D."/>
            <person name="Laguerre M."/>
            <person name="Taylor J."/>
            <person name="Schubert V."/>
            <person name="Nelson M."/>
            <person name="Geu-Flores F."/>
            <person name="Crespi M."/>
            <person name="Gallardo-Guerrero K."/>
            <person name="Delaux P.-M."/>
            <person name="Salse J."/>
            <person name="Berges H."/>
            <person name="Guyot R."/>
            <person name="Gouzy J."/>
            <person name="Peret B."/>
        </authorList>
    </citation>
    <scope>NUCLEOTIDE SEQUENCE [LARGE SCALE GENOMIC DNA]</scope>
    <source>
        <strain evidence="7">cv. Amiga</strain>
    </source>
</reference>
<dbReference type="GO" id="GO:0005634">
    <property type="term" value="C:nucleus"/>
    <property type="evidence" value="ECO:0007669"/>
    <property type="project" value="UniProtKB-SubCell"/>
</dbReference>
<feature type="domain" description="CCT" evidence="5">
    <location>
        <begin position="148"/>
        <end position="190"/>
    </location>
</feature>
<comment type="caution">
    <text evidence="6">The sequence shown here is derived from an EMBL/GenBank/DDBJ whole genome shotgun (WGS) entry which is preliminary data.</text>
</comment>
<feature type="region of interest" description="Disordered" evidence="4">
    <location>
        <begin position="1"/>
        <end position="21"/>
    </location>
</feature>
<dbReference type="InterPro" id="IPR045281">
    <property type="entry name" value="CONSTANS-like"/>
</dbReference>
<evidence type="ECO:0000313" key="6">
    <source>
        <dbReference type="EMBL" id="KAE9619940.1"/>
    </source>
</evidence>
<accession>A0A6A4R1D5</accession>
<keyword evidence="2 3" id="KW-0539">Nucleus</keyword>
<comment type="subcellular location">
    <subcellularLocation>
        <location evidence="1 3">Nucleus</location>
    </subcellularLocation>
</comment>
<dbReference type="OrthoDB" id="153872at2759"/>
<sequence>MSLKLKRDGYEAEKEEEDEVFNEAEDVAEAASWLLSNPVQNSDENEENNNIFLYGDNSYSVEDYAKVNVVPVQIPQQSQHFQLGLDIDSLEFGLTCNDSSVSISAMDVVGVVPKSTMSDVSIPHSKPLTIGTSELIPHIQRPFIPMEREAKVLRYKEKKKTRKFEKKIMYASRKAYAETRPRIKGRFVKETDAEEAGYGIIPSELFLNIQLNKW</sequence>
<keyword evidence="7" id="KW-1185">Reference proteome</keyword>
<dbReference type="PANTHER" id="PTHR31319">
    <property type="entry name" value="ZINC FINGER PROTEIN CONSTANS-LIKE 4"/>
    <property type="match status" value="1"/>
</dbReference>
<dbReference type="PANTHER" id="PTHR31319:SF39">
    <property type="entry name" value="ZINC FINGER PROTEIN CONSTANS-LIKE 1"/>
    <property type="match status" value="1"/>
</dbReference>
<evidence type="ECO:0000256" key="1">
    <source>
        <dbReference type="ARBA" id="ARBA00004123"/>
    </source>
</evidence>
<evidence type="ECO:0000256" key="2">
    <source>
        <dbReference type="ARBA" id="ARBA00023242"/>
    </source>
</evidence>